<gene>
    <name evidence="1" type="ORF">SAMN05444714_1287</name>
</gene>
<accession>A0A1I6M6C6</accession>
<dbReference type="EMBL" id="FOZM01000001">
    <property type="protein sequence ID" value="SFS11173.1"/>
    <property type="molecule type" value="Genomic_DNA"/>
</dbReference>
<dbReference type="OrthoDB" id="7874985at2"/>
<dbReference type="Proteomes" id="UP000198926">
    <property type="component" value="Unassembled WGS sequence"/>
</dbReference>
<evidence type="ECO:0000313" key="2">
    <source>
        <dbReference type="Proteomes" id="UP000198926"/>
    </source>
</evidence>
<name>A0A1I6M6C6_9RHOB</name>
<organism evidence="1 2">
    <name type="scientific">Yoonia litorea</name>
    <dbReference type="NCBI Taxonomy" id="1123755"/>
    <lineage>
        <taxon>Bacteria</taxon>
        <taxon>Pseudomonadati</taxon>
        <taxon>Pseudomonadota</taxon>
        <taxon>Alphaproteobacteria</taxon>
        <taxon>Rhodobacterales</taxon>
        <taxon>Paracoccaceae</taxon>
        <taxon>Yoonia</taxon>
    </lineage>
</organism>
<keyword evidence="2" id="KW-1185">Reference proteome</keyword>
<evidence type="ECO:0000313" key="1">
    <source>
        <dbReference type="EMBL" id="SFS11173.1"/>
    </source>
</evidence>
<reference evidence="1 2" key="1">
    <citation type="submission" date="2016-10" db="EMBL/GenBank/DDBJ databases">
        <authorList>
            <person name="de Groot N.N."/>
        </authorList>
    </citation>
    <scope>NUCLEOTIDE SEQUENCE [LARGE SCALE GENOMIC DNA]</scope>
    <source>
        <strain evidence="1 2">DSM 29433</strain>
    </source>
</reference>
<dbReference type="RefSeq" id="WP_090205407.1">
    <property type="nucleotide sequence ID" value="NZ_FOZM01000001.1"/>
</dbReference>
<proteinExistence type="predicted"/>
<dbReference type="STRING" id="1123755.SAMN05444714_1287"/>
<dbReference type="AlphaFoldDB" id="A0A1I6M6C6"/>
<protein>
    <submittedName>
        <fullName evidence="1">Uncharacterized protein</fullName>
    </submittedName>
</protein>
<sequence length="113" mass="11749">MLRHLSFLVALSACTTQAPLQNIAFFGGTAEGGTPAHQTASNGGTLEVFVKTNHPTLVSQIAAGGGTELMAAMDLALIPESDRAARLIQLQSDLALYRAAPGALVTALRLYGR</sequence>